<dbReference type="GO" id="GO:0046872">
    <property type="term" value="F:metal ion binding"/>
    <property type="evidence" value="ECO:0007669"/>
    <property type="project" value="InterPro"/>
</dbReference>
<proteinExistence type="predicted"/>
<dbReference type="Pfam" id="PF00403">
    <property type="entry name" value="HMA"/>
    <property type="match status" value="1"/>
</dbReference>
<evidence type="ECO:0000313" key="3">
    <source>
        <dbReference type="Proteomes" id="UP000094056"/>
    </source>
</evidence>
<dbReference type="PATRIC" id="fig|1872076.5.peg.3735"/>
<dbReference type="CDD" id="cd00371">
    <property type="entry name" value="HMA"/>
    <property type="match status" value="1"/>
</dbReference>
<reference evidence="2 3" key="1">
    <citation type="submission" date="2016-07" db="EMBL/GenBank/DDBJ databases">
        <title>Draft genome of Scalindua rubra, obtained from a brine-seawater interface in the Red Sea, sheds light on salt adaptation in anammox bacteria.</title>
        <authorList>
            <person name="Speth D.R."/>
            <person name="Lagkouvardos I."/>
            <person name="Wang Y."/>
            <person name="Qian P.-Y."/>
            <person name="Dutilh B.E."/>
            <person name="Jetten M.S."/>
        </authorList>
    </citation>
    <scope>NUCLEOTIDE SEQUENCE [LARGE SCALE GENOMIC DNA]</scope>
    <source>
        <strain evidence="2">BSI-1</strain>
    </source>
</reference>
<dbReference type="Proteomes" id="UP000094056">
    <property type="component" value="Unassembled WGS sequence"/>
</dbReference>
<accession>A0A1E3X7Y1</accession>
<sequence length="185" mass="21077">MKKIFMILILFLLFNSICFAQTKEVRLRVDGLACPFCAYGLEKKLKLLEGLESLNISLKKGLVEMTFKEDNNLDISKLKTIVKDAGYTLKGVEISSFGYVKKEAENFLFHIKGNPGKFYIFDIGHMQKEYQKDLSVINLNEELKEKLARFFEDRTLIKIIGAIHLHADGSYGLAIKLYSIVAGEK</sequence>
<dbReference type="InterPro" id="IPR036163">
    <property type="entry name" value="HMA_dom_sf"/>
</dbReference>
<gene>
    <name evidence="2" type="ORF">SCARUB_03144</name>
</gene>
<organism evidence="2 3">
    <name type="scientific">Candidatus Scalindua rubra</name>
    <dbReference type="NCBI Taxonomy" id="1872076"/>
    <lineage>
        <taxon>Bacteria</taxon>
        <taxon>Pseudomonadati</taxon>
        <taxon>Planctomycetota</taxon>
        <taxon>Candidatus Brocadiia</taxon>
        <taxon>Candidatus Brocadiales</taxon>
        <taxon>Candidatus Scalinduaceae</taxon>
        <taxon>Candidatus Scalindua</taxon>
    </lineage>
</organism>
<dbReference type="AlphaFoldDB" id="A0A1E3X7Y1"/>
<name>A0A1E3X7Y1_9BACT</name>
<evidence type="ECO:0000313" key="2">
    <source>
        <dbReference type="EMBL" id="ODS31747.1"/>
    </source>
</evidence>
<dbReference type="SUPFAM" id="SSF55008">
    <property type="entry name" value="HMA, heavy metal-associated domain"/>
    <property type="match status" value="1"/>
</dbReference>
<dbReference type="InterPro" id="IPR006121">
    <property type="entry name" value="HMA_dom"/>
</dbReference>
<comment type="caution">
    <text evidence="2">The sequence shown here is derived from an EMBL/GenBank/DDBJ whole genome shotgun (WGS) entry which is preliminary data.</text>
</comment>
<dbReference type="EMBL" id="MAYW01000097">
    <property type="protein sequence ID" value="ODS31747.1"/>
    <property type="molecule type" value="Genomic_DNA"/>
</dbReference>
<protein>
    <submittedName>
        <fullName evidence="2">Heavy-metal-associated domain protein</fullName>
    </submittedName>
</protein>
<evidence type="ECO:0000259" key="1">
    <source>
        <dbReference type="PROSITE" id="PS50846"/>
    </source>
</evidence>
<feature type="domain" description="HMA" evidence="1">
    <location>
        <begin position="23"/>
        <end position="90"/>
    </location>
</feature>
<dbReference type="Gene3D" id="3.30.70.100">
    <property type="match status" value="1"/>
</dbReference>
<dbReference type="PROSITE" id="PS50846">
    <property type="entry name" value="HMA_2"/>
    <property type="match status" value="1"/>
</dbReference>